<comment type="similarity">
    <text evidence="1">Belongs to the PrpD family.</text>
</comment>
<dbReference type="Gene3D" id="1.10.4100.10">
    <property type="entry name" value="2-methylcitrate dehydratase PrpD"/>
    <property type="match status" value="1"/>
</dbReference>
<dbReference type="InterPro" id="IPR045337">
    <property type="entry name" value="MmgE_PrpD_C"/>
</dbReference>
<dbReference type="EMBL" id="JADFFM010000001">
    <property type="protein sequence ID" value="MBE9665521.1"/>
    <property type="molecule type" value="Genomic_DNA"/>
</dbReference>
<dbReference type="InterPro" id="IPR042188">
    <property type="entry name" value="MmgE/PrpD_sf_2"/>
</dbReference>
<name>A0ABR9XE35_9SPHI</name>
<evidence type="ECO:0000259" key="2">
    <source>
        <dbReference type="Pfam" id="PF03972"/>
    </source>
</evidence>
<dbReference type="InterPro" id="IPR042183">
    <property type="entry name" value="MmgE/PrpD_sf_1"/>
</dbReference>
<evidence type="ECO:0000256" key="1">
    <source>
        <dbReference type="ARBA" id="ARBA00006174"/>
    </source>
</evidence>
<proteinExistence type="inferred from homology"/>
<dbReference type="InterPro" id="IPR036148">
    <property type="entry name" value="MmgE/PrpD_sf"/>
</dbReference>
<evidence type="ECO:0000313" key="4">
    <source>
        <dbReference type="EMBL" id="MBE9665521.1"/>
    </source>
</evidence>
<dbReference type="RefSeq" id="WP_194104923.1">
    <property type="nucleotide sequence ID" value="NZ_JADFFM010000001.1"/>
</dbReference>
<dbReference type="PANTHER" id="PTHR16943">
    <property type="entry name" value="2-METHYLCITRATE DEHYDRATASE-RELATED"/>
    <property type="match status" value="1"/>
</dbReference>
<dbReference type="PANTHER" id="PTHR16943:SF8">
    <property type="entry name" value="2-METHYLCITRATE DEHYDRATASE"/>
    <property type="match status" value="1"/>
</dbReference>
<dbReference type="InterPro" id="IPR045336">
    <property type="entry name" value="MmgE_PrpD_N"/>
</dbReference>
<protein>
    <submittedName>
        <fullName evidence="4">MmgE/PrpD family protein</fullName>
    </submittedName>
</protein>
<evidence type="ECO:0000259" key="3">
    <source>
        <dbReference type="Pfam" id="PF19305"/>
    </source>
</evidence>
<sequence>MEKELQNFQIARFALNSTLEEIGAENIDQLKKHLLDALGSLIHATGKPTIHKLVRQMRVIGEGGKCKVPLLESLPYDRAAQLYTALIRYPDFMDNFLGKEATCHPSDNIGPLLAASQFKLTSGKDFLTAMAVAYQLECRLVLEIPVMKEGIDHTLLLGYSITAGLSRLLGLTVEQTAHALGITGCSISPIVTSRASYTYEWKGLASSMDALDCMGIVLLAREGMTGPIAIFEGPKGFDEVFGMKLDYDWNKETFELIHRCILKKYNVEVHAQASIEGIDDLRKTHSFTAADIKSIDITTFLTAYHIIGSGAYGDRQVVESKEQADHSLFYAAAVLLLDGEIYPGQYEPERINKPDVQQLLRKVSVSTGFPLHEPVTVAGILDPYTIAYPDKMRAKIKIDLQDGSTLTCEKEDYHGFFTRPFSWEDTIVKFKRLASGVISEDLQEQFIDIVKTLDNQPDMSILTDLISRIQHTSG</sequence>
<dbReference type="Pfam" id="PF03972">
    <property type="entry name" value="MmgE_PrpD_N"/>
    <property type="match status" value="1"/>
</dbReference>
<organism evidence="4 5">
    <name type="scientific">Mucilaginibacter boryungensis</name>
    <dbReference type="NCBI Taxonomy" id="768480"/>
    <lineage>
        <taxon>Bacteria</taxon>
        <taxon>Pseudomonadati</taxon>
        <taxon>Bacteroidota</taxon>
        <taxon>Sphingobacteriia</taxon>
        <taxon>Sphingobacteriales</taxon>
        <taxon>Sphingobacteriaceae</taxon>
        <taxon>Mucilaginibacter</taxon>
    </lineage>
</organism>
<dbReference type="Pfam" id="PF19305">
    <property type="entry name" value="MmgE_PrpD_C"/>
    <property type="match status" value="1"/>
</dbReference>
<dbReference type="Proteomes" id="UP000632774">
    <property type="component" value="Unassembled WGS sequence"/>
</dbReference>
<dbReference type="SUPFAM" id="SSF103378">
    <property type="entry name" value="2-methylcitrate dehydratase PrpD"/>
    <property type="match status" value="1"/>
</dbReference>
<keyword evidence="5" id="KW-1185">Reference proteome</keyword>
<dbReference type="Gene3D" id="3.30.1330.120">
    <property type="entry name" value="2-methylcitrate dehydratase PrpD"/>
    <property type="match status" value="1"/>
</dbReference>
<dbReference type="InterPro" id="IPR005656">
    <property type="entry name" value="MmgE_PrpD"/>
</dbReference>
<comment type="caution">
    <text evidence="4">The sequence shown here is derived from an EMBL/GenBank/DDBJ whole genome shotgun (WGS) entry which is preliminary data.</text>
</comment>
<reference evidence="4 5" key="1">
    <citation type="submission" date="2020-10" db="EMBL/GenBank/DDBJ databases">
        <title>Mucilaginibacter mali sp. nov., isolated from rhizosphere soil of apple orchard.</title>
        <authorList>
            <person name="Lee J.-S."/>
            <person name="Kim H.S."/>
            <person name="Kim J.-S."/>
        </authorList>
    </citation>
    <scope>NUCLEOTIDE SEQUENCE [LARGE SCALE GENOMIC DNA]</scope>
    <source>
        <strain evidence="4 5">KCTC 23157</strain>
    </source>
</reference>
<feature type="domain" description="MmgE/PrpD N-terminal" evidence="2">
    <location>
        <begin position="9"/>
        <end position="247"/>
    </location>
</feature>
<feature type="domain" description="MmgE/PrpD C-terminal" evidence="3">
    <location>
        <begin position="265"/>
        <end position="454"/>
    </location>
</feature>
<accession>A0ABR9XE35</accession>
<gene>
    <name evidence="4" type="ORF">IRJ18_04050</name>
</gene>
<evidence type="ECO:0000313" key="5">
    <source>
        <dbReference type="Proteomes" id="UP000632774"/>
    </source>
</evidence>